<evidence type="ECO:0000313" key="3">
    <source>
        <dbReference type="EMBL" id="MFD1247355.1"/>
    </source>
</evidence>
<gene>
    <name evidence="3" type="ORF">ACFQ3F_06105</name>
</gene>
<evidence type="ECO:0000313" key="4">
    <source>
        <dbReference type="Proteomes" id="UP001597229"/>
    </source>
</evidence>
<sequence>MSAPRVPLDLLRTSADDFGRRLRLVGPDDWDRATPCTDWDVRALVNHVVGGNVRYTLLLSGADTAEVEATRTVDHLGDDAVGAFERTAAEVLARFGEDGVHQRVVHHVAGPRTGGELLSMRILDTEVHAWDLARAIGADERLDDDVVAYLLAYASEGEHGPQQPSFGPAVDDPQRGEPDQDHLLRLLGRDPAHA</sequence>
<dbReference type="NCBIfam" id="TIGR03083">
    <property type="entry name" value="maleylpyruvate isomerase family mycothiol-dependent enzyme"/>
    <property type="match status" value="1"/>
</dbReference>
<proteinExistence type="predicted"/>
<dbReference type="InterPro" id="IPR034660">
    <property type="entry name" value="DinB/YfiT-like"/>
</dbReference>
<dbReference type="EMBL" id="JBHTLX010000008">
    <property type="protein sequence ID" value="MFD1247355.1"/>
    <property type="molecule type" value="Genomic_DNA"/>
</dbReference>
<dbReference type="Pfam" id="PF11716">
    <property type="entry name" value="MDMPI_N"/>
    <property type="match status" value="1"/>
</dbReference>
<dbReference type="InterPro" id="IPR024344">
    <property type="entry name" value="MDMPI_metal-binding"/>
</dbReference>
<dbReference type="Gene3D" id="1.20.120.450">
    <property type="entry name" value="dinb family like domain"/>
    <property type="match status" value="1"/>
</dbReference>
<feature type="domain" description="Mycothiol-dependent maleylpyruvate isomerase metal-binding" evidence="2">
    <location>
        <begin position="11"/>
        <end position="133"/>
    </location>
</feature>
<protein>
    <submittedName>
        <fullName evidence="3">TIGR03086 family metal-binding protein</fullName>
    </submittedName>
</protein>
<dbReference type="SUPFAM" id="SSF109854">
    <property type="entry name" value="DinB/YfiT-like putative metalloenzymes"/>
    <property type="match status" value="1"/>
</dbReference>
<dbReference type="InterPro" id="IPR017520">
    <property type="entry name" value="CHP03086"/>
</dbReference>
<feature type="compositionally biased region" description="Basic and acidic residues" evidence="1">
    <location>
        <begin position="172"/>
        <end position="194"/>
    </location>
</feature>
<organism evidence="3 4">
    <name type="scientific">Nocardioides ginsengisoli</name>
    <dbReference type="NCBI Taxonomy" id="363868"/>
    <lineage>
        <taxon>Bacteria</taxon>
        <taxon>Bacillati</taxon>
        <taxon>Actinomycetota</taxon>
        <taxon>Actinomycetes</taxon>
        <taxon>Propionibacteriales</taxon>
        <taxon>Nocardioidaceae</taxon>
        <taxon>Nocardioides</taxon>
    </lineage>
</organism>
<dbReference type="RefSeq" id="WP_367921410.1">
    <property type="nucleotide sequence ID" value="NZ_BAABAC010000042.1"/>
</dbReference>
<evidence type="ECO:0000259" key="2">
    <source>
        <dbReference type="Pfam" id="PF11716"/>
    </source>
</evidence>
<dbReference type="Proteomes" id="UP001597229">
    <property type="component" value="Unassembled WGS sequence"/>
</dbReference>
<comment type="caution">
    <text evidence="3">The sequence shown here is derived from an EMBL/GenBank/DDBJ whole genome shotgun (WGS) entry which is preliminary data.</text>
</comment>
<dbReference type="NCBIfam" id="TIGR03086">
    <property type="entry name" value="TIGR03086 family metal-binding protein"/>
    <property type="match status" value="1"/>
</dbReference>
<feature type="region of interest" description="Disordered" evidence="1">
    <location>
        <begin position="157"/>
        <end position="194"/>
    </location>
</feature>
<keyword evidence="4" id="KW-1185">Reference proteome</keyword>
<name>A0ABW3VYY8_9ACTN</name>
<accession>A0ABW3VYY8</accession>
<reference evidence="4" key="1">
    <citation type="journal article" date="2019" name="Int. J. Syst. Evol. Microbiol.">
        <title>The Global Catalogue of Microorganisms (GCM) 10K type strain sequencing project: providing services to taxonomists for standard genome sequencing and annotation.</title>
        <authorList>
            <consortium name="The Broad Institute Genomics Platform"/>
            <consortium name="The Broad Institute Genome Sequencing Center for Infectious Disease"/>
            <person name="Wu L."/>
            <person name="Ma J."/>
        </authorList>
    </citation>
    <scope>NUCLEOTIDE SEQUENCE [LARGE SCALE GENOMIC DNA]</scope>
    <source>
        <strain evidence="4">CCUG 52478</strain>
    </source>
</reference>
<dbReference type="InterPro" id="IPR017517">
    <property type="entry name" value="Maleyloyr_isom"/>
</dbReference>
<evidence type="ECO:0000256" key="1">
    <source>
        <dbReference type="SAM" id="MobiDB-lite"/>
    </source>
</evidence>